<dbReference type="RefSeq" id="WP_376800520.1">
    <property type="nucleotide sequence ID" value="NZ_DBNB01000002.1"/>
</dbReference>
<protein>
    <recommendedName>
        <fullName evidence="11">Lipopolysaccharide heptosyltransferase 1</fullName>
        <ecNumber evidence="10">2.4.99.23</ecNumber>
    </recommendedName>
    <alternativeName>
        <fullName evidence="12">ADP-heptose:lipopolysaccharide heptosyltransferase I</fullName>
    </alternativeName>
</protein>
<evidence type="ECO:0000313" key="15">
    <source>
        <dbReference type="Proteomes" id="UP000192872"/>
    </source>
</evidence>
<name>A0A1W9HV03_9HYPH</name>
<sequence>MRALLIKTSSFGDVVHTLPAISDAVAALPGLIFDWVLEPPFAPIAALHPGVARVIPLSMRSLRQPTMGNLRAWLSAIKALRESTYDIIIDAQGLLKSAPIALLARGPAHGYDQSSAREGWATLAYGRRHHVARNQHAIQRTRMLFAAALDYPLPINPPVFGISKEESPAANASRDVFLVHATSWSSKLWALESWRELAILLAGQGHHVVVPAHGEAERQRAEWIVSAIPDSEILPPMALGALAGRIASARAMVACDTGLAHLGGALGVPTLTLYGPTTPNLTATAGARVLNLAAGADTCVHLPCLSRQCRRANNDQSSPCLQTITPQFVVSCLSRLMTHD</sequence>
<accession>A0A1W9HV03</accession>
<comment type="catalytic activity">
    <reaction evidence="13">
        <text>an alpha-Kdo-(2-&gt;4)-alpha-Kdo-(2-&gt;6)-lipid A + ADP-L-glycero-beta-D-manno-heptose = an L-alpha-D-Hep-(1-&gt;5)-[alpha-Kdo-(2-&gt;4)]-alpha-Kdo-(2-&gt;6)-lipid A + ADP + H(+)</text>
        <dbReference type="Rhea" id="RHEA:74067"/>
        <dbReference type="ChEBI" id="CHEBI:15378"/>
        <dbReference type="ChEBI" id="CHEBI:61506"/>
        <dbReference type="ChEBI" id="CHEBI:176431"/>
        <dbReference type="ChEBI" id="CHEBI:193068"/>
        <dbReference type="ChEBI" id="CHEBI:456216"/>
        <dbReference type="EC" id="2.4.99.23"/>
    </reaction>
</comment>
<dbReference type="InterPro" id="IPR051199">
    <property type="entry name" value="LPS_LOS_Heptosyltrfase"/>
</dbReference>
<dbReference type="EC" id="2.4.99.23" evidence="10"/>
<evidence type="ECO:0000256" key="13">
    <source>
        <dbReference type="ARBA" id="ARBA00049201"/>
    </source>
</evidence>
<dbReference type="InterPro" id="IPR011908">
    <property type="entry name" value="LipoPS_heptosylTferase-I"/>
</dbReference>
<comment type="similarity">
    <text evidence="9">Belongs to the glycosyltransferase 9 family.</text>
</comment>
<comment type="pathway">
    <text evidence="2">Bacterial outer membrane biogenesis; LPS core biosynthesis.</text>
</comment>
<proteinExistence type="inferred from homology"/>
<dbReference type="Gene3D" id="3.40.50.2000">
    <property type="entry name" value="Glycogen Phosphorylase B"/>
    <property type="match status" value="2"/>
</dbReference>
<evidence type="ECO:0000256" key="1">
    <source>
        <dbReference type="ARBA" id="ARBA00004515"/>
    </source>
</evidence>
<evidence type="ECO:0000256" key="9">
    <source>
        <dbReference type="ARBA" id="ARBA00043995"/>
    </source>
</evidence>
<comment type="subcellular location">
    <subcellularLocation>
        <location evidence="1">Cell inner membrane</location>
        <topology evidence="1">Peripheral membrane protein</topology>
        <orientation evidence="1">Cytoplasmic side</orientation>
    </subcellularLocation>
</comment>
<comment type="caution">
    <text evidence="14">The sequence shown here is derived from an EMBL/GenBank/DDBJ whole genome shotgun (WGS) entry which is preliminary data.</text>
</comment>
<evidence type="ECO:0000256" key="11">
    <source>
        <dbReference type="ARBA" id="ARBA00044190"/>
    </source>
</evidence>
<evidence type="ECO:0000256" key="7">
    <source>
        <dbReference type="ARBA" id="ARBA00022985"/>
    </source>
</evidence>
<dbReference type="PANTHER" id="PTHR30160:SF19">
    <property type="entry name" value="LIPOPOLYSACCHARIDE HEPTOSYLTRANSFERASE 1"/>
    <property type="match status" value="1"/>
</dbReference>
<evidence type="ECO:0000256" key="6">
    <source>
        <dbReference type="ARBA" id="ARBA00022679"/>
    </source>
</evidence>
<dbReference type="GO" id="GO:0009244">
    <property type="term" value="P:lipopolysaccharide core region biosynthetic process"/>
    <property type="evidence" value="ECO:0007669"/>
    <property type="project" value="InterPro"/>
</dbReference>
<dbReference type="GO" id="GO:0008713">
    <property type="term" value="F:ADP-heptose-lipopolysaccharide heptosyltransferase activity"/>
    <property type="evidence" value="ECO:0007669"/>
    <property type="project" value="TreeGrafter"/>
</dbReference>
<dbReference type="GO" id="GO:0005829">
    <property type="term" value="C:cytosol"/>
    <property type="evidence" value="ECO:0007669"/>
    <property type="project" value="TreeGrafter"/>
</dbReference>
<evidence type="ECO:0000256" key="10">
    <source>
        <dbReference type="ARBA" id="ARBA00044041"/>
    </source>
</evidence>
<dbReference type="CDD" id="cd03789">
    <property type="entry name" value="GT9_LPS_heptosyltransferase"/>
    <property type="match status" value="1"/>
</dbReference>
<evidence type="ECO:0000256" key="4">
    <source>
        <dbReference type="ARBA" id="ARBA00022519"/>
    </source>
</evidence>
<evidence type="ECO:0000256" key="12">
    <source>
        <dbReference type="ARBA" id="ARBA00044330"/>
    </source>
</evidence>
<reference evidence="14 15" key="1">
    <citation type="journal article" date="2017" name="Water Res.">
        <title>Comammox in drinking water systems.</title>
        <authorList>
            <person name="Wang Y."/>
            <person name="Ma L."/>
            <person name="Mao Y."/>
            <person name="Jiang X."/>
            <person name="Xia Y."/>
            <person name="Yu K."/>
            <person name="Li B."/>
            <person name="Zhang T."/>
        </authorList>
    </citation>
    <scope>NUCLEOTIDE SEQUENCE [LARGE SCALE GENOMIC DNA]</scope>
    <source>
        <strain evidence="14">SG_bin8</strain>
    </source>
</reference>
<evidence type="ECO:0000256" key="8">
    <source>
        <dbReference type="ARBA" id="ARBA00023136"/>
    </source>
</evidence>
<dbReference type="Proteomes" id="UP000192872">
    <property type="component" value="Unassembled WGS sequence"/>
</dbReference>
<dbReference type="SUPFAM" id="SSF53756">
    <property type="entry name" value="UDP-Glycosyltransferase/glycogen phosphorylase"/>
    <property type="match status" value="1"/>
</dbReference>
<organism evidence="14 15">
    <name type="scientific">Candidatus Raskinella chloraquaticus</name>
    <dbReference type="NCBI Taxonomy" id="1951219"/>
    <lineage>
        <taxon>Bacteria</taxon>
        <taxon>Pseudomonadati</taxon>
        <taxon>Pseudomonadota</taxon>
        <taxon>Alphaproteobacteria</taxon>
        <taxon>Hyphomicrobiales</taxon>
        <taxon>Phreatobacteraceae</taxon>
        <taxon>Candidatus Raskinella</taxon>
    </lineage>
</organism>
<evidence type="ECO:0000256" key="5">
    <source>
        <dbReference type="ARBA" id="ARBA00022676"/>
    </source>
</evidence>
<dbReference type="InterPro" id="IPR002201">
    <property type="entry name" value="Glyco_trans_9"/>
</dbReference>
<keyword evidence="4" id="KW-0997">Cell inner membrane</keyword>
<dbReference type="Pfam" id="PF01075">
    <property type="entry name" value="Glyco_transf_9"/>
    <property type="match status" value="1"/>
</dbReference>
<keyword evidence="8" id="KW-0472">Membrane</keyword>
<dbReference type="NCBIfam" id="TIGR02193">
    <property type="entry name" value="heptsyl_trn_I"/>
    <property type="match status" value="1"/>
</dbReference>
<dbReference type="PANTHER" id="PTHR30160">
    <property type="entry name" value="TETRAACYLDISACCHARIDE 4'-KINASE-RELATED"/>
    <property type="match status" value="1"/>
</dbReference>
<keyword evidence="5" id="KW-0328">Glycosyltransferase</keyword>
<keyword evidence="7" id="KW-0448">Lipopolysaccharide biosynthesis</keyword>
<evidence type="ECO:0000256" key="2">
    <source>
        <dbReference type="ARBA" id="ARBA00004713"/>
    </source>
</evidence>
<dbReference type="EMBL" id="LWDL01000020">
    <property type="protein sequence ID" value="OQW51258.1"/>
    <property type="molecule type" value="Genomic_DNA"/>
</dbReference>
<dbReference type="GO" id="GO:0005886">
    <property type="term" value="C:plasma membrane"/>
    <property type="evidence" value="ECO:0007669"/>
    <property type="project" value="UniProtKB-SubCell"/>
</dbReference>
<keyword evidence="3" id="KW-1003">Cell membrane</keyword>
<gene>
    <name evidence="14" type="ORF">A4S15_11795</name>
</gene>
<keyword evidence="6" id="KW-0808">Transferase</keyword>
<evidence type="ECO:0000313" key="14">
    <source>
        <dbReference type="EMBL" id="OQW51258.1"/>
    </source>
</evidence>
<dbReference type="STRING" id="1827387.A4S15_11795"/>
<evidence type="ECO:0000256" key="3">
    <source>
        <dbReference type="ARBA" id="ARBA00022475"/>
    </source>
</evidence>
<dbReference type="AlphaFoldDB" id="A0A1W9HV03"/>